<evidence type="ECO:0000313" key="2">
    <source>
        <dbReference type="EMBL" id="MSS56887.1"/>
    </source>
</evidence>
<feature type="coiled-coil region" evidence="1">
    <location>
        <begin position="182"/>
        <end position="216"/>
    </location>
</feature>
<dbReference type="Pfam" id="PF14335">
    <property type="entry name" value="DUF4391"/>
    <property type="match status" value="1"/>
</dbReference>
<dbReference type="AlphaFoldDB" id="A0A6N7VGN3"/>
<dbReference type="EMBL" id="VUMR01000050">
    <property type="protein sequence ID" value="MSS56887.1"/>
    <property type="molecule type" value="Genomic_DNA"/>
</dbReference>
<organism evidence="2 3">
    <name type="scientific">Holdemanella porci</name>
    <dbReference type="NCBI Taxonomy" id="2652276"/>
    <lineage>
        <taxon>Bacteria</taxon>
        <taxon>Bacillati</taxon>
        <taxon>Bacillota</taxon>
        <taxon>Erysipelotrichia</taxon>
        <taxon>Erysipelotrichales</taxon>
        <taxon>Erysipelotrichaceae</taxon>
        <taxon>Holdemanella</taxon>
    </lineage>
</organism>
<dbReference type="InterPro" id="IPR025503">
    <property type="entry name" value="DUF4391"/>
</dbReference>
<comment type="caution">
    <text evidence="2">The sequence shown here is derived from an EMBL/GenBank/DDBJ whole genome shotgun (WGS) entry which is preliminary data.</text>
</comment>
<keyword evidence="1" id="KW-0175">Coiled coil</keyword>
<keyword evidence="3" id="KW-1185">Reference proteome</keyword>
<evidence type="ECO:0000313" key="3">
    <source>
        <dbReference type="Proteomes" id="UP000434241"/>
    </source>
</evidence>
<accession>A0A6N7VGN3</accession>
<dbReference type="GeneID" id="93159296"/>
<proteinExistence type="predicted"/>
<name>A0A6N7VGN3_9FIRM</name>
<sequence>MSVIEALNIPTLTKQRVPVKTLVEQLRPTPENKRLIESHVASMYLVSLLNEQTIHYRAYRDDDYSYQTIYVLQITLKKNDQLTDLTSQLHAAFPEPTILLMEHMDKEWISVAPKRISKIDQTKTVLEDNVVQEISMDSMNYLNLSQITAINLKDYYTKIVQIVYKIGILNLIKVYPTVDLDYKSIIKKYQAIQANINNLKEQYKRASMKSEKMDIDDQIYDEEQKQKNIVKRLKEGV</sequence>
<dbReference type="RefSeq" id="WP_154556447.1">
    <property type="nucleotide sequence ID" value="NZ_VUMR01000050.1"/>
</dbReference>
<protein>
    <submittedName>
        <fullName evidence="2">DUF4391 domain-containing protein</fullName>
    </submittedName>
</protein>
<dbReference type="Proteomes" id="UP000434241">
    <property type="component" value="Unassembled WGS sequence"/>
</dbReference>
<reference evidence="2 3" key="1">
    <citation type="submission" date="2019-08" db="EMBL/GenBank/DDBJ databases">
        <title>In-depth cultivation of the pig gut microbiome towards novel bacterial diversity and tailored functional studies.</title>
        <authorList>
            <person name="Wylensek D."/>
            <person name="Hitch T.C.A."/>
            <person name="Clavel T."/>
        </authorList>
    </citation>
    <scope>NUCLEOTIDE SEQUENCE [LARGE SCALE GENOMIC DNA]</scope>
    <source>
        <strain evidence="2 3">LKV-472-APC-3</strain>
    </source>
</reference>
<evidence type="ECO:0000256" key="1">
    <source>
        <dbReference type="SAM" id="Coils"/>
    </source>
</evidence>
<gene>
    <name evidence="2" type="ORF">FYJ55_08350</name>
</gene>